<sequence length="124" mass="14033">MNDNKNLAIICDIRNRTPIGVICSCPVTGDLAFSTENKMLEETLEIILSSKSFLYSKEKVNEQSMINREEINPNDHYYLMAIDFSLPFPWRILGITSVEGDIEQIVGNAIEMLKEGGNNFETID</sequence>
<dbReference type="KEGG" id="vg:18563235"/>
<proteinExistence type="predicted"/>
<protein>
    <submittedName>
        <fullName evidence="1">Gp16</fullName>
    </submittedName>
</protein>
<dbReference type="Proteomes" id="UP000009273">
    <property type="component" value="Segment"/>
</dbReference>
<name>G3MB86_9CAUD</name>
<dbReference type="RefSeq" id="YP_009015327.1">
    <property type="nucleotide sequence ID" value="NC_023719.1"/>
</dbReference>
<dbReference type="EMBL" id="JN638751">
    <property type="protein sequence ID" value="AEO93287.1"/>
    <property type="molecule type" value="Genomic_DNA"/>
</dbReference>
<accession>G3MB86</accession>
<keyword evidence="2" id="KW-1185">Reference proteome</keyword>
<gene>
    <name evidence="1" type="primary">16</name>
    <name evidence="1" type="ORF">G_16</name>
</gene>
<evidence type="ECO:0000313" key="1">
    <source>
        <dbReference type="EMBL" id="AEO93287.1"/>
    </source>
</evidence>
<evidence type="ECO:0000313" key="2">
    <source>
        <dbReference type="Proteomes" id="UP000009273"/>
    </source>
</evidence>
<dbReference type="GeneID" id="18563235"/>
<organism evidence="1 2">
    <name type="scientific">Bacillus phage G</name>
    <dbReference type="NCBI Taxonomy" id="2884420"/>
    <lineage>
        <taxon>Viruses</taxon>
        <taxon>Duplodnaviria</taxon>
        <taxon>Heunggongvirae</taxon>
        <taxon>Uroviricota</taxon>
        <taxon>Caudoviricetes</taxon>
        <taxon>Donellivirus</taxon>
        <taxon>Donellivirus gee</taxon>
    </lineage>
</organism>
<reference evidence="1 2" key="1">
    <citation type="submission" date="2011-09" db="EMBL/GenBank/DDBJ databases">
        <authorList>
            <person name="Pope W.H."/>
            <person name="Pedulla M.L."/>
            <person name="Ford M.E."/>
            <person name="Peebles C.L."/>
            <person name="Hatfull G.H."/>
            <person name="Hendrix R.W."/>
        </authorList>
    </citation>
    <scope>NUCLEOTIDE SEQUENCE [LARGE SCALE GENOMIC DNA]</scope>
    <source>
        <strain evidence="1">G</strain>
    </source>
</reference>